<dbReference type="GO" id="GO:0005524">
    <property type="term" value="F:ATP binding"/>
    <property type="evidence" value="ECO:0007669"/>
    <property type="project" value="UniProtKB-UniRule"/>
</dbReference>
<protein>
    <recommendedName>
        <fullName evidence="15 16">Type III pantothenate kinase</fullName>
        <ecNumber evidence="6 16">2.7.1.33</ecNumber>
    </recommendedName>
    <alternativeName>
        <fullName evidence="16">PanK-III</fullName>
    </alternativeName>
    <alternativeName>
        <fullName evidence="16">Pantothenic acid kinase</fullName>
    </alternativeName>
</protein>
<keyword evidence="11 16" id="KW-0067">ATP-binding</keyword>
<comment type="caution">
    <text evidence="16">Lacks conserved residue(s) required for the propagation of feature annotation.</text>
</comment>
<keyword evidence="16" id="KW-0479">Metal-binding</keyword>
<keyword evidence="13 16" id="KW-0173">Coenzyme A biosynthesis</keyword>
<dbReference type="NCBIfam" id="NF009855">
    <property type="entry name" value="PRK13321.1"/>
    <property type="match status" value="1"/>
</dbReference>
<comment type="caution">
    <text evidence="17">The sequence shown here is derived from an EMBL/GenBank/DDBJ whole genome shotgun (WGS) entry which is preliminary data.</text>
</comment>
<evidence type="ECO:0000313" key="18">
    <source>
        <dbReference type="Proteomes" id="UP000823921"/>
    </source>
</evidence>
<comment type="catalytic activity">
    <reaction evidence="1 16">
        <text>(R)-pantothenate + ATP = (R)-4'-phosphopantothenate + ADP + H(+)</text>
        <dbReference type="Rhea" id="RHEA:16373"/>
        <dbReference type="ChEBI" id="CHEBI:10986"/>
        <dbReference type="ChEBI" id="CHEBI:15378"/>
        <dbReference type="ChEBI" id="CHEBI:29032"/>
        <dbReference type="ChEBI" id="CHEBI:30616"/>
        <dbReference type="ChEBI" id="CHEBI:456216"/>
        <dbReference type="EC" id="2.7.1.33"/>
    </reaction>
</comment>
<reference evidence="17" key="2">
    <citation type="submission" date="2021-04" db="EMBL/GenBank/DDBJ databases">
        <authorList>
            <person name="Gilroy R."/>
        </authorList>
    </citation>
    <scope>NUCLEOTIDE SEQUENCE</scope>
    <source>
        <strain evidence="17">CHK192-8294</strain>
    </source>
</reference>
<evidence type="ECO:0000256" key="1">
    <source>
        <dbReference type="ARBA" id="ARBA00001206"/>
    </source>
</evidence>
<evidence type="ECO:0000256" key="9">
    <source>
        <dbReference type="ARBA" id="ARBA00022741"/>
    </source>
</evidence>
<keyword evidence="12 16" id="KW-0630">Potassium</keyword>
<accession>A0A9D2MMF9</accession>
<evidence type="ECO:0000256" key="12">
    <source>
        <dbReference type="ARBA" id="ARBA00022958"/>
    </source>
</evidence>
<comment type="cofactor">
    <cofactor evidence="2">
        <name>K(+)</name>
        <dbReference type="ChEBI" id="CHEBI:29103"/>
    </cofactor>
</comment>
<feature type="binding site" evidence="16">
    <location>
        <begin position="108"/>
        <end position="111"/>
    </location>
    <ligand>
        <name>substrate</name>
    </ligand>
</feature>
<sequence length="261" mass="27935">MLLAVDVGNTNMVFGIYEGAELKGSFRTMTDSGRTSDELGLLVCQYFQRFGLDLDQIEDVVIGSVVPQVMHTLNNAMKKYVGKTPLVLDDGLDPRLPYVPCASEERLGPDRAAADIAAMAKYGTPLIVLDFGTATTLDAVSRDGVYLGGCITAGVRVSIDGLFQKTALLPRVELVKPATVLGTTAVGQIQAGAVMGYIGAIEYLIRQAKEEIGEPDVKVIATGGLARMVADNTDLIDVVDPQLVLDGLRIIYEREKGIQSL</sequence>
<gene>
    <name evidence="16" type="primary">coaX</name>
    <name evidence="17" type="ORF">H9712_05545</name>
</gene>
<dbReference type="NCBIfam" id="TIGR00671">
    <property type="entry name" value="baf"/>
    <property type="match status" value="1"/>
</dbReference>
<dbReference type="SUPFAM" id="SSF53067">
    <property type="entry name" value="Actin-like ATPase domain"/>
    <property type="match status" value="2"/>
</dbReference>
<keyword evidence="8 16" id="KW-0808">Transferase</keyword>
<dbReference type="GO" id="GO:0004594">
    <property type="term" value="F:pantothenate kinase activity"/>
    <property type="evidence" value="ECO:0007669"/>
    <property type="project" value="UniProtKB-UniRule"/>
</dbReference>
<dbReference type="GO" id="GO:0005737">
    <property type="term" value="C:cytoplasm"/>
    <property type="evidence" value="ECO:0007669"/>
    <property type="project" value="UniProtKB-SubCell"/>
</dbReference>
<comment type="cofactor">
    <cofactor evidence="16">
        <name>NH4(+)</name>
        <dbReference type="ChEBI" id="CHEBI:28938"/>
    </cofactor>
    <cofactor evidence="16">
        <name>K(+)</name>
        <dbReference type="ChEBI" id="CHEBI:29103"/>
    </cofactor>
    <text evidence="16">A monovalent cation. Ammonium or potassium.</text>
</comment>
<name>A0A9D2MMF9_9FIRM</name>
<organism evidence="17 18">
    <name type="scientific">Candidatus Flavonifractor intestinigallinarum</name>
    <dbReference type="NCBI Taxonomy" id="2838586"/>
    <lineage>
        <taxon>Bacteria</taxon>
        <taxon>Bacillati</taxon>
        <taxon>Bacillota</taxon>
        <taxon>Clostridia</taxon>
        <taxon>Eubacteriales</taxon>
        <taxon>Oscillospiraceae</taxon>
        <taxon>Flavonifractor</taxon>
    </lineage>
</organism>
<keyword evidence="10 16" id="KW-0418">Kinase</keyword>
<dbReference type="InterPro" id="IPR004619">
    <property type="entry name" value="Type_III_PanK"/>
</dbReference>
<evidence type="ECO:0000256" key="7">
    <source>
        <dbReference type="ARBA" id="ARBA00022490"/>
    </source>
</evidence>
<keyword evidence="7 16" id="KW-0963">Cytoplasm</keyword>
<comment type="similarity">
    <text evidence="14 16">Belongs to the type III pantothenate kinase family.</text>
</comment>
<dbReference type="GO" id="GO:0046872">
    <property type="term" value="F:metal ion binding"/>
    <property type="evidence" value="ECO:0007669"/>
    <property type="project" value="UniProtKB-KW"/>
</dbReference>
<comment type="pathway">
    <text evidence="4 16">Cofactor biosynthesis; coenzyme A biosynthesis; CoA from (R)-pantothenate: step 1/5.</text>
</comment>
<proteinExistence type="inferred from homology"/>
<evidence type="ECO:0000256" key="16">
    <source>
        <dbReference type="HAMAP-Rule" id="MF_01274"/>
    </source>
</evidence>
<reference evidence="17" key="1">
    <citation type="journal article" date="2021" name="PeerJ">
        <title>Extensive microbial diversity within the chicken gut microbiome revealed by metagenomics and culture.</title>
        <authorList>
            <person name="Gilroy R."/>
            <person name="Ravi A."/>
            <person name="Getino M."/>
            <person name="Pursley I."/>
            <person name="Horton D.L."/>
            <person name="Alikhan N.F."/>
            <person name="Baker D."/>
            <person name="Gharbi K."/>
            <person name="Hall N."/>
            <person name="Watson M."/>
            <person name="Adriaenssens E.M."/>
            <person name="Foster-Nyarko E."/>
            <person name="Jarju S."/>
            <person name="Secka A."/>
            <person name="Antonio M."/>
            <person name="Oren A."/>
            <person name="Chaudhuri R.R."/>
            <person name="La Ragione R."/>
            <person name="Hildebrand F."/>
            <person name="Pallen M.J."/>
        </authorList>
    </citation>
    <scope>NUCLEOTIDE SEQUENCE</scope>
    <source>
        <strain evidence="17">CHK192-8294</strain>
    </source>
</reference>
<evidence type="ECO:0000256" key="10">
    <source>
        <dbReference type="ARBA" id="ARBA00022777"/>
    </source>
</evidence>
<comment type="subunit">
    <text evidence="5 16">Homodimer.</text>
</comment>
<evidence type="ECO:0000256" key="5">
    <source>
        <dbReference type="ARBA" id="ARBA00011738"/>
    </source>
</evidence>
<keyword evidence="9 16" id="KW-0547">Nucleotide-binding</keyword>
<feature type="active site" description="Proton acceptor" evidence="16">
    <location>
        <position position="110"/>
    </location>
</feature>
<dbReference type="InterPro" id="IPR043129">
    <property type="entry name" value="ATPase_NBD"/>
</dbReference>
<evidence type="ECO:0000256" key="3">
    <source>
        <dbReference type="ARBA" id="ARBA00004496"/>
    </source>
</evidence>
<evidence type="ECO:0000256" key="14">
    <source>
        <dbReference type="ARBA" id="ARBA00038036"/>
    </source>
</evidence>
<dbReference type="EC" id="2.7.1.33" evidence="6 16"/>
<feature type="binding site" evidence="16">
    <location>
        <position position="130"/>
    </location>
    <ligand>
        <name>K(+)</name>
        <dbReference type="ChEBI" id="CHEBI:29103"/>
    </ligand>
</feature>
<evidence type="ECO:0000313" key="17">
    <source>
        <dbReference type="EMBL" id="HJB80428.1"/>
    </source>
</evidence>
<comment type="subcellular location">
    <subcellularLocation>
        <location evidence="3 16">Cytoplasm</location>
    </subcellularLocation>
</comment>
<dbReference type="Gene3D" id="3.30.420.40">
    <property type="match status" value="2"/>
</dbReference>
<dbReference type="PANTHER" id="PTHR34265:SF1">
    <property type="entry name" value="TYPE III PANTOTHENATE KINASE"/>
    <property type="match status" value="1"/>
</dbReference>
<dbReference type="GO" id="GO:0015937">
    <property type="term" value="P:coenzyme A biosynthetic process"/>
    <property type="evidence" value="ECO:0007669"/>
    <property type="project" value="UniProtKB-UniRule"/>
</dbReference>
<evidence type="ECO:0000256" key="13">
    <source>
        <dbReference type="ARBA" id="ARBA00022993"/>
    </source>
</evidence>
<evidence type="ECO:0000256" key="8">
    <source>
        <dbReference type="ARBA" id="ARBA00022679"/>
    </source>
</evidence>
<evidence type="ECO:0000256" key="4">
    <source>
        <dbReference type="ARBA" id="ARBA00005225"/>
    </source>
</evidence>
<evidence type="ECO:0000256" key="11">
    <source>
        <dbReference type="ARBA" id="ARBA00022840"/>
    </source>
</evidence>
<dbReference type="CDD" id="cd24015">
    <property type="entry name" value="ASKHA_NBD_PanK-III"/>
    <property type="match status" value="1"/>
</dbReference>
<dbReference type="HAMAP" id="MF_01274">
    <property type="entry name" value="Pantothen_kinase_3"/>
    <property type="match status" value="1"/>
</dbReference>
<evidence type="ECO:0000256" key="15">
    <source>
        <dbReference type="ARBA" id="ARBA00040883"/>
    </source>
</evidence>
<dbReference type="Proteomes" id="UP000823921">
    <property type="component" value="Unassembled WGS sequence"/>
</dbReference>
<evidence type="ECO:0000256" key="2">
    <source>
        <dbReference type="ARBA" id="ARBA00001958"/>
    </source>
</evidence>
<dbReference type="Pfam" id="PF03309">
    <property type="entry name" value="Pan_kinase"/>
    <property type="match status" value="1"/>
</dbReference>
<feature type="binding site" evidence="16">
    <location>
        <begin position="6"/>
        <end position="13"/>
    </location>
    <ligand>
        <name>ATP</name>
        <dbReference type="ChEBI" id="CHEBI:30616"/>
    </ligand>
</feature>
<comment type="function">
    <text evidence="16">Catalyzes the phosphorylation of pantothenate (Pan), the first step in CoA biosynthesis.</text>
</comment>
<dbReference type="EMBL" id="DWXO01000055">
    <property type="protein sequence ID" value="HJB80428.1"/>
    <property type="molecule type" value="Genomic_DNA"/>
</dbReference>
<evidence type="ECO:0000256" key="6">
    <source>
        <dbReference type="ARBA" id="ARBA00012102"/>
    </source>
</evidence>
<dbReference type="PANTHER" id="PTHR34265">
    <property type="entry name" value="TYPE III PANTOTHENATE KINASE"/>
    <property type="match status" value="1"/>
</dbReference>
<feature type="binding site" evidence="16">
    <location>
        <position position="133"/>
    </location>
    <ligand>
        <name>ATP</name>
        <dbReference type="ChEBI" id="CHEBI:30616"/>
    </ligand>
</feature>
<dbReference type="AlphaFoldDB" id="A0A9D2MMF9"/>